<feature type="signal peptide" evidence="1">
    <location>
        <begin position="1"/>
        <end position="19"/>
    </location>
</feature>
<evidence type="ECO:0000313" key="2">
    <source>
        <dbReference type="EMBL" id="KGE87126.1"/>
    </source>
</evidence>
<proteinExistence type="predicted"/>
<evidence type="ECO:0000313" key="3">
    <source>
        <dbReference type="Proteomes" id="UP000029736"/>
    </source>
</evidence>
<organism evidence="2 3">
    <name type="scientific">Phaeodactylibacter xiamenensis</name>
    <dbReference type="NCBI Taxonomy" id="1524460"/>
    <lineage>
        <taxon>Bacteria</taxon>
        <taxon>Pseudomonadati</taxon>
        <taxon>Bacteroidota</taxon>
        <taxon>Saprospiria</taxon>
        <taxon>Saprospirales</taxon>
        <taxon>Haliscomenobacteraceae</taxon>
        <taxon>Phaeodactylibacter</taxon>
    </lineage>
</organism>
<reference evidence="2 3" key="1">
    <citation type="journal article" date="2014" name="Int. J. Syst. Evol. Microbiol.">
        <title>Phaeodactylibacter xiamenensis gen. nov., sp. nov., a member of the family Saprospiraceae isolated from the marine alga Phaeodactylum tricornutum.</title>
        <authorList>
            <person name="Chen Z.Jr."/>
            <person name="Lei X."/>
            <person name="Lai Q."/>
            <person name="Li Y."/>
            <person name="Zhang B."/>
            <person name="Zhang J."/>
            <person name="Zhang H."/>
            <person name="Yang L."/>
            <person name="Zheng W."/>
            <person name="Tian Y."/>
            <person name="Yu Z."/>
            <person name="Xu H.Jr."/>
            <person name="Zheng T."/>
        </authorList>
    </citation>
    <scope>NUCLEOTIDE SEQUENCE [LARGE SCALE GENOMIC DNA]</scope>
    <source>
        <strain evidence="2 3">KD52</strain>
    </source>
</reference>
<name>A0A098S4Y6_9BACT</name>
<accession>A0A098S4Y6</accession>
<dbReference type="EMBL" id="JPOS01000038">
    <property type="protein sequence ID" value="KGE87126.1"/>
    <property type="molecule type" value="Genomic_DNA"/>
</dbReference>
<dbReference type="Proteomes" id="UP000029736">
    <property type="component" value="Unassembled WGS sequence"/>
</dbReference>
<keyword evidence="3" id="KW-1185">Reference proteome</keyword>
<dbReference type="AlphaFoldDB" id="A0A098S4Y6"/>
<comment type="caution">
    <text evidence="2">The sequence shown here is derived from an EMBL/GenBank/DDBJ whole genome shotgun (WGS) entry which is preliminary data.</text>
</comment>
<evidence type="ECO:0000256" key="1">
    <source>
        <dbReference type="SAM" id="SignalP"/>
    </source>
</evidence>
<protein>
    <submittedName>
        <fullName evidence="2">Uncharacterized protein</fullName>
    </submittedName>
</protein>
<feature type="chain" id="PRO_5001939896" evidence="1">
    <location>
        <begin position="20"/>
        <end position="68"/>
    </location>
</feature>
<sequence length="68" mass="7615">MKYALTTILGILMIAFVTAGNHQGSNQTHYIYDTKDIEERNTPKVGPDGTLVYGFYQVEDCLSEDITL</sequence>
<keyword evidence="1" id="KW-0732">Signal</keyword>
<gene>
    <name evidence="2" type="ORF">IX84_15810</name>
</gene>
<dbReference type="RefSeq" id="WP_044222503.1">
    <property type="nucleotide sequence ID" value="NZ_JBKAGJ010000015.1"/>
</dbReference>